<dbReference type="AlphaFoldDB" id="A0A4R6IL46"/>
<proteinExistence type="predicted"/>
<dbReference type="InterPro" id="IPR051679">
    <property type="entry name" value="DASS-Related_Transporters"/>
</dbReference>
<gene>
    <name evidence="7" type="ORF">CLV32_1825</name>
</gene>
<dbReference type="PANTHER" id="PTHR43652">
    <property type="entry name" value="BASIC AMINO ACID ANTIPORTER YFCC-RELATED"/>
    <property type="match status" value="1"/>
</dbReference>
<feature type="transmembrane region" description="Helical" evidence="6">
    <location>
        <begin position="393"/>
        <end position="413"/>
    </location>
</feature>
<dbReference type="InterPro" id="IPR018385">
    <property type="entry name" value="C4_dicarb_anaerob_car-like"/>
</dbReference>
<evidence type="ECO:0000313" key="8">
    <source>
        <dbReference type="Proteomes" id="UP000295499"/>
    </source>
</evidence>
<dbReference type="EMBL" id="SNWM01000002">
    <property type="protein sequence ID" value="TDO22840.1"/>
    <property type="molecule type" value="Genomic_DNA"/>
</dbReference>
<keyword evidence="3 6" id="KW-0812">Transmembrane</keyword>
<evidence type="ECO:0000256" key="4">
    <source>
        <dbReference type="ARBA" id="ARBA00022989"/>
    </source>
</evidence>
<keyword evidence="8" id="KW-1185">Reference proteome</keyword>
<feature type="transmembrane region" description="Helical" evidence="6">
    <location>
        <begin position="444"/>
        <end position="466"/>
    </location>
</feature>
<dbReference type="GO" id="GO:0005886">
    <property type="term" value="C:plasma membrane"/>
    <property type="evidence" value="ECO:0007669"/>
    <property type="project" value="UniProtKB-SubCell"/>
</dbReference>
<evidence type="ECO:0000256" key="3">
    <source>
        <dbReference type="ARBA" id="ARBA00022692"/>
    </source>
</evidence>
<feature type="transmembrane region" description="Helical" evidence="6">
    <location>
        <begin position="234"/>
        <end position="253"/>
    </location>
</feature>
<reference evidence="7 8" key="1">
    <citation type="submission" date="2019-03" db="EMBL/GenBank/DDBJ databases">
        <title>Genomic Encyclopedia of Archaeal and Bacterial Type Strains, Phase II (KMG-II): from individual species to whole genera.</title>
        <authorList>
            <person name="Goeker M."/>
        </authorList>
    </citation>
    <scope>NUCLEOTIDE SEQUENCE [LARGE SCALE GENOMIC DNA]</scope>
    <source>
        <strain evidence="7 8">DSM 19034</strain>
    </source>
</reference>
<feature type="transmembrane region" description="Helical" evidence="6">
    <location>
        <begin position="117"/>
        <end position="141"/>
    </location>
</feature>
<organism evidence="7 8">
    <name type="scientific">Pedobacter duraquae</name>
    <dbReference type="NCBI Taxonomy" id="425511"/>
    <lineage>
        <taxon>Bacteria</taxon>
        <taxon>Pseudomonadati</taxon>
        <taxon>Bacteroidota</taxon>
        <taxon>Sphingobacteriia</taxon>
        <taxon>Sphingobacteriales</taxon>
        <taxon>Sphingobacteriaceae</taxon>
        <taxon>Pedobacter</taxon>
    </lineage>
</organism>
<keyword evidence="5 6" id="KW-0472">Membrane</keyword>
<feature type="transmembrane region" description="Helical" evidence="6">
    <location>
        <begin position="325"/>
        <end position="341"/>
    </location>
</feature>
<feature type="transmembrane region" description="Helical" evidence="6">
    <location>
        <begin position="478"/>
        <end position="498"/>
    </location>
</feature>
<dbReference type="Proteomes" id="UP000295499">
    <property type="component" value="Unassembled WGS sequence"/>
</dbReference>
<evidence type="ECO:0000256" key="2">
    <source>
        <dbReference type="ARBA" id="ARBA00022475"/>
    </source>
</evidence>
<dbReference type="Pfam" id="PF03606">
    <property type="entry name" value="DcuC"/>
    <property type="match status" value="1"/>
</dbReference>
<dbReference type="PANTHER" id="PTHR43652:SF6">
    <property type="entry name" value="ARGININE REPRESSOR"/>
    <property type="match status" value="1"/>
</dbReference>
<evidence type="ECO:0000256" key="6">
    <source>
        <dbReference type="SAM" id="Phobius"/>
    </source>
</evidence>
<dbReference type="OrthoDB" id="255482at2"/>
<evidence type="ECO:0000256" key="1">
    <source>
        <dbReference type="ARBA" id="ARBA00004651"/>
    </source>
</evidence>
<keyword evidence="2" id="KW-1003">Cell membrane</keyword>
<sequence>MPSLKSLPSPLSILMLVIVCAALATWLIPSGKYNTLAYTEGDSTFAYTGKTGVHSLPFTQKTLDSLHVLITLDKFAAGNIRKPVSVPGTFYNLPKNSQGIIQILTAPVKGIYDTIDIILFILFTGGFINVFYATGAMEAGLKNLSARMHGKEAWLIIILGFLFSFGGASYGMAEEAFAFYPIMVPLFLAAGYDLIVPVAVLFGGTQLGTLSSFSNPFSTIIASNAAGINWADGLYGRLIMFAITTGVFIWYVVRYAEKVKRNPQASLVYRYDGLVSSPFPTLGQSDVKEGRNTKNTVLLLLFLATFLMLIAGVVVLKWWLPEMSVLFLSSSILVAVITRMGEKEFLAKFIKGAEGLLGVAFLIGTARGVTLILNDGNISDSILFYASGLVDTLPPPIFIVLMLFIYMIFTIFISSSSGMAVVTMPIMGSLAMMTGVPGREVVNSYLYGMGIMGFVTPTGLILPSLALVNVSLKAWWRFIWPLMLILILICVLSLIIGIKL</sequence>
<evidence type="ECO:0000313" key="7">
    <source>
        <dbReference type="EMBL" id="TDO22840.1"/>
    </source>
</evidence>
<feature type="transmembrane region" description="Helical" evidence="6">
    <location>
        <begin position="420"/>
        <end position="438"/>
    </location>
</feature>
<feature type="transmembrane region" description="Helical" evidence="6">
    <location>
        <begin position="153"/>
        <end position="173"/>
    </location>
</feature>
<comment type="caution">
    <text evidence="7">The sequence shown here is derived from an EMBL/GenBank/DDBJ whole genome shotgun (WGS) entry which is preliminary data.</text>
</comment>
<dbReference type="RefSeq" id="WP_133554527.1">
    <property type="nucleotide sequence ID" value="NZ_SNWM01000002.1"/>
</dbReference>
<comment type="subcellular location">
    <subcellularLocation>
        <location evidence="1">Cell membrane</location>
        <topology evidence="1">Multi-pass membrane protein</topology>
    </subcellularLocation>
</comment>
<feature type="transmembrane region" description="Helical" evidence="6">
    <location>
        <begin position="297"/>
        <end position="319"/>
    </location>
</feature>
<name>A0A4R6IL46_9SPHI</name>
<accession>A0A4R6IL46</accession>
<feature type="transmembrane region" description="Helical" evidence="6">
    <location>
        <begin position="353"/>
        <end position="373"/>
    </location>
</feature>
<protein>
    <submittedName>
        <fullName evidence="7">Putative ion transporter superfamily protein YfcC</fullName>
    </submittedName>
</protein>
<feature type="transmembrane region" description="Helical" evidence="6">
    <location>
        <begin position="7"/>
        <end position="28"/>
    </location>
</feature>
<evidence type="ECO:0000256" key="5">
    <source>
        <dbReference type="ARBA" id="ARBA00023136"/>
    </source>
</evidence>
<keyword evidence="4 6" id="KW-1133">Transmembrane helix</keyword>
<feature type="transmembrane region" description="Helical" evidence="6">
    <location>
        <begin position="179"/>
        <end position="202"/>
    </location>
</feature>